<dbReference type="Gene3D" id="2.120.10.30">
    <property type="entry name" value="TolB, C-terminal domain"/>
    <property type="match status" value="1"/>
</dbReference>
<name>K1QG11_MAGGI</name>
<dbReference type="PANTHER" id="PTHR25462:SF296">
    <property type="entry name" value="MEIOTIC P26, ISOFORM F"/>
    <property type="match status" value="1"/>
</dbReference>
<evidence type="ECO:0000259" key="2">
    <source>
        <dbReference type="PROSITE" id="PS50119"/>
    </source>
</evidence>
<dbReference type="InterPro" id="IPR000315">
    <property type="entry name" value="Znf_B-box"/>
</dbReference>
<dbReference type="SUPFAM" id="SSF63829">
    <property type="entry name" value="Calcium-dependent phosphotriesterase"/>
    <property type="match status" value="1"/>
</dbReference>
<dbReference type="InterPro" id="IPR011042">
    <property type="entry name" value="6-blade_b-propeller_TolB-like"/>
</dbReference>
<dbReference type="Gene3D" id="3.30.160.60">
    <property type="entry name" value="Classic Zinc Finger"/>
    <property type="match status" value="1"/>
</dbReference>
<feature type="region of interest" description="Disordered" evidence="1">
    <location>
        <begin position="274"/>
        <end position="310"/>
    </location>
</feature>
<sequence>MAFSESQIPPDAQHYLVCGIENCERNSQLYCNDCHQPMCEQCKDEHQKNKKTKNHEVVPYKQRKRPLPVEKCKIHPTRNIELLCEECQIPICSKCTATKEHRSHAFTDLEYVFDEKVSLKCHEEIAKIRNYFDPISQDLKKEIAGDVTEIKKIMEDIRTSMKAEAESVKKIVDTITSEKIEQVNKIEQSLLQTLNNQSQQIDDYINSLNDLIKRFYGYLSPSNIEQLTFALKSENLIIRPIPETSKPVPPVFTAGQYSKEDVAKLLGKITVPKAKPENRKIKPMETASTQLKPTGKQRKQDREKSDVKQTLSLSSSVTKVRVYTVPGVRHVFHISLGKSDRLWVSDYYGNLVQTDLQGNQLQKIKTSGRDDGYHTVTQDGGLIYTDKRNKVINRITPDNTITEFIKTGDWEPLSIHSSQINGDILVGMWKDGEGKVTRYNKTGTEIRNIQRDNKGQPLYKYPHYITENINGDVYVSDIDKLAVVVVDKSGQHRFSYTGQGSSFLPYGICTDVLGHILVCDVNSDTVHLLDKDGQLLSLLLTEQQGVDRPRSVCVDDENNLLVGQYTINTVTVYKYLQ</sequence>
<dbReference type="Pfam" id="PF00643">
    <property type="entry name" value="zf-B_box"/>
    <property type="match status" value="2"/>
</dbReference>
<dbReference type="EMBL" id="JH816571">
    <property type="protein sequence ID" value="EKC27760.1"/>
    <property type="molecule type" value="Genomic_DNA"/>
</dbReference>
<dbReference type="GO" id="GO:0008270">
    <property type="term" value="F:zinc ion binding"/>
    <property type="evidence" value="ECO:0007669"/>
    <property type="project" value="InterPro"/>
</dbReference>
<dbReference type="PANTHER" id="PTHR25462">
    <property type="entry name" value="BONUS, ISOFORM C-RELATED"/>
    <property type="match status" value="1"/>
</dbReference>
<dbReference type="CDD" id="cd19756">
    <property type="entry name" value="Bbox2"/>
    <property type="match status" value="1"/>
</dbReference>
<feature type="compositionally biased region" description="Basic and acidic residues" evidence="1">
    <location>
        <begin position="298"/>
        <end position="307"/>
    </location>
</feature>
<feature type="compositionally biased region" description="Basic and acidic residues" evidence="1">
    <location>
        <begin position="274"/>
        <end position="283"/>
    </location>
</feature>
<reference evidence="3" key="1">
    <citation type="journal article" date="2012" name="Nature">
        <title>The oyster genome reveals stress adaptation and complexity of shell formation.</title>
        <authorList>
            <person name="Zhang G."/>
            <person name="Fang X."/>
            <person name="Guo X."/>
            <person name="Li L."/>
            <person name="Luo R."/>
            <person name="Xu F."/>
            <person name="Yang P."/>
            <person name="Zhang L."/>
            <person name="Wang X."/>
            <person name="Qi H."/>
            <person name="Xiong Z."/>
            <person name="Que H."/>
            <person name="Xie Y."/>
            <person name="Holland P.W."/>
            <person name="Paps J."/>
            <person name="Zhu Y."/>
            <person name="Wu F."/>
            <person name="Chen Y."/>
            <person name="Wang J."/>
            <person name="Peng C."/>
            <person name="Meng J."/>
            <person name="Yang L."/>
            <person name="Liu J."/>
            <person name="Wen B."/>
            <person name="Zhang N."/>
            <person name="Huang Z."/>
            <person name="Zhu Q."/>
            <person name="Feng Y."/>
            <person name="Mount A."/>
            <person name="Hedgecock D."/>
            <person name="Xu Z."/>
            <person name="Liu Y."/>
            <person name="Domazet-Loso T."/>
            <person name="Du Y."/>
            <person name="Sun X."/>
            <person name="Zhang S."/>
            <person name="Liu B."/>
            <person name="Cheng P."/>
            <person name="Jiang X."/>
            <person name="Li J."/>
            <person name="Fan D."/>
            <person name="Wang W."/>
            <person name="Fu W."/>
            <person name="Wang T."/>
            <person name="Wang B."/>
            <person name="Zhang J."/>
            <person name="Peng Z."/>
            <person name="Li Y."/>
            <person name="Li N."/>
            <person name="Wang J."/>
            <person name="Chen M."/>
            <person name="He Y."/>
            <person name="Tan F."/>
            <person name="Song X."/>
            <person name="Zheng Q."/>
            <person name="Huang R."/>
            <person name="Yang H."/>
            <person name="Du X."/>
            <person name="Chen L."/>
            <person name="Yang M."/>
            <person name="Gaffney P.M."/>
            <person name="Wang S."/>
            <person name="Luo L."/>
            <person name="She Z."/>
            <person name="Ming Y."/>
            <person name="Huang W."/>
            <person name="Zhang S."/>
            <person name="Huang B."/>
            <person name="Zhang Y."/>
            <person name="Qu T."/>
            <person name="Ni P."/>
            <person name="Miao G."/>
            <person name="Wang J."/>
            <person name="Wang Q."/>
            <person name="Steinberg C.E."/>
            <person name="Wang H."/>
            <person name="Li N."/>
            <person name="Qian L."/>
            <person name="Zhang G."/>
            <person name="Li Y."/>
            <person name="Yang H."/>
            <person name="Liu X."/>
            <person name="Wang J."/>
            <person name="Yin Y."/>
            <person name="Wang J."/>
        </authorList>
    </citation>
    <scope>NUCLEOTIDE SEQUENCE [LARGE SCALE GENOMIC DNA]</scope>
    <source>
        <strain evidence="3">05x7-T-G4-1.051#20</strain>
    </source>
</reference>
<dbReference type="SUPFAM" id="SSF58113">
    <property type="entry name" value="Apolipoprotein A-I"/>
    <property type="match status" value="1"/>
</dbReference>
<feature type="domain" description="B box-type" evidence="2">
    <location>
        <begin position="13"/>
        <end position="60"/>
    </location>
</feature>
<dbReference type="InterPro" id="IPR047153">
    <property type="entry name" value="TRIM45/56/19-like"/>
</dbReference>
<dbReference type="CDD" id="cd19814">
    <property type="entry name" value="Bbox1_RNF207-like"/>
    <property type="match status" value="1"/>
</dbReference>
<dbReference type="SUPFAM" id="SSF57845">
    <property type="entry name" value="B-box zinc-binding domain"/>
    <property type="match status" value="1"/>
</dbReference>
<organism evidence="3">
    <name type="scientific">Magallana gigas</name>
    <name type="common">Pacific oyster</name>
    <name type="synonym">Crassostrea gigas</name>
    <dbReference type="NCBI Taxonomy" id="29159"/>
    <lineage>
        <taxon>Eukaryota</taxon>
        <taxon>Metazoa</taxon>
        <taxon>Spiralia</taxon>
        <taxon>Lophotrochozoa</taxon>
        <taxon>Mollusca</taxon>
        <taxon>Bivalvia</taxon>
        <taxon>Autobranchia</taxon>
        <taxon>Pteriomorphia</taxon>
        <taxon>Ostreida</taxon>
        <taxon>Ostreoidea</taxon>
        <taxon>Ostreidae</taxon>
        <taxon>Magallana</taxon>
    </lineage>
</organism>
<dbReference type="PROSITE" id="PS50119">
    <property type="entry name" value="ZF_BBOX"/>
    <property type="match status" value="2"/>
</dbReference>
<evidence type="ECO:0000256" key="1">
    <source>
        <dbReference type="SAM" id="MobiDB-lite"/>
    </source>
</evidence>
<dbReference type="InParanoid" id="K1QG11"/>
<accession>K1QG11</accession>
<feature type="domain" description="B box-type" evidence="2">
    <location>
        <begin position="67"/>
        <end position="109"/>
    </location>
</feature>
<dbReference type="AlphaFoldDB" id="K1QG11"/>
<proteinExistence type="predicted"/>
<protein>
    <submittedName>
        <fullName evidence="3">Tripartite motif-containing protein 3</fullName>
    </submittedName>
</protein>
<gene>
    <name evidence="3" type="ORF">CGI_10015675</name>
</gene>
<dbReference type="SMART" id="SM00336">
    <property type="entry name" value="BBOX"/>
    <property type="match status" value="2"/>
</dbReference>
<dbReference type="HOGENOM" id="CLU_007742_6_1_1"/>
<evidence type="ECO:0000313" key="3">
    <source>
        <dbReference type="EMBL" id="EKC27760.1"/>
    </source>
</evidence>